<protein>
    <recommendedName>
        <fullName evidence="4">Replication protein</fullName>
    </recommendedName>
</protein>
<name>A0A7X8TRM4_9VIBR</name>
<evidence type="ECO:0000256" key="1">
    <source>
        <dbReference type="SAM" id="Coils"/>
    </source>
</evidence>
<gene>
    <name evidence="2" type="ORF">HGP28_10655</name>
</gene>
<organism evidence="2 3">
    <name type="scientific">Vibrio agarilyticus</name>
    <dbReference type="NCBI Taxonomy" id="2726741"/>
    <lineage>
        <taxon>Bacteria</taxon>
        <taxon>Pseudomonadati</taxon>
        <taxon>Pseudomonadota</taxon>
        <taxon>Gammaproteobacteria</taxon>
        <taxon>Vibrionales</taxon>
        <taxon>Vibrionaceae</taxon>
        <taxon>Vibrio</taxon>
    </lineage>
</organism>
<comment type="caution">
    <text evidence="2">The sequence shown here is derived from an EMBL/GenBank/DDBJ whole genome shotgun (WGS) entry which is preliminary data.</text>
</comment>
<dbReference type="EMBL" id="JABAIK010000009">
    <property type="protein sequence ID" value="NLS13352.1"/>
    <property type="molecule type" value="Genomic_DNA"/>
</dbReference>
<proteinExistence type="predicted"/>
<evidence type="ECO:0008006" key="4">
    <source>
        <dbReference type="Google" id="ProtNLM"/>
    </source>
</evidence>
<reference evidence="2 3" key="1">
    <citation type="submission" date="2020-04" db="EMBL/GenBank/DDBJ databases">
        <title>Vibrio sp. SM6, a novel species isolated from seawater.</title>
        <authorList>
            <person name="Wang X."/>
        </authorList>
    </citation>
    <scope>NUCLEOTIDE SEQUENCE [LARGE SCALE GENOMIC DNA]</scope>
    <source>
        <strain evidence="2 3">SM6</strain>
    </source>
</reference>
<evidence type="ECO:0000313" key="2">
    <source>
        <dbReference type="EMBL" id="NLS13352.1"/>
    </source>
</evidence>
<accession>A0A7X8TRM4</accession>
<dbReference type="AlphaFoldDB" id="A0A7X8TRM4"/>
<feature type="coiled-coil region" evidence="1">
    <location>
        <begin position="524"/>
        <end position="551"/>
    </location>
</feature>
<keyword evidence="3" id="KW-1185">Reference proteome</keyword>
<sequence length="664" mass="74213">MNDTIAQFAPQTEPLRQNQILYALGGLKDSTKARQNITAQTCGFFASNFDQWNDEQQKRFYEAEQLTPFRVKAISEHLREAAAVAESNRLVKGRKSRTDFFSQQKAAKAGFDAFPRLKGRLQTLDKKARAEYDARSHHNADNFGSDGAAVRSHSNKQSLIADKPLVKLQLQAREWSGQYRLQQTVETPCGNAPEANGGERFTEKLTSRAVKNIFEAGAYVATCHGGFQTFLTLTLDGAARERVLSGMEYTDDGAPFSPVSFKQNFAVSVGDVAGPYTALEWYRGKIKRKTAMNECGEIAGPYSPIFAKPEKLWEVVGAKTTIGAEVSRFINALKKFRKRGGVLTATERCPESGRLFSPVPAVKASLLPEKRDFHYIWVAESPANDQGEPNLHVHLLMDWSVPQALFASWAARIEELWGNGYANLKRIKKSDAASSYIIKAVGYAAKGGNADQGLIRGNRYNIAQCSRAPKWEVLESFEAGNMAGILSELGHKLAMWRKPIERRIKRLESAKQSTIVSMAINKKAVSGEKRAEQLRARLEKIKAALTAAREERQSKGVFVSANNRFSMTFERGSEDKVSDFLCWAAGARGWSMRPLSGDDYIRDIRAAALAQYHQTKTRFDDNQALWQSVLNDPLIPIEITHEQAELERAYSWHLYEEHGAMVRA</sequence>
<dbReference type="RefSeq" id="WP_168836444.1">
    <property type="nucleotide sequence ID" value="NZ_JABAIK010000009.1"/>
</dbReference>
<dbReference type="Proteomes" id="UP000535589">
    <property type="component" value="Unassembled WGS sequence"/>
</dbReference>
<evidence type="ECO:0000313" key="3">
    <source>
        <dbReference type="Proteomes" id="UP000535589"/>
    </source>
</evidence>
<keyword evidence="1" id="KW-0175">Coiled coil</keyword>